<sequence>MAPSRAMILILLFTFSLFSPTYTQRVVPKSPPSPPLDDLAPAPAPSSDLCNGIWLSYTYLSGKKIHPIKKLPKQPYSFKSELIILNNDEVALKSWMVFVGFQHGELLVSASNVVLNNGSSLPGFVDEGAVFSGYPMANLKTAIQTAGDVDQMSVRVEFEGTQFGVKPPRVPLPHNISLANDGYICPKPVKEEVLVSASNAVAAAGATFPEVVGDEGAIFGGYPQADLKTGIQTAGDSEQTTVKVEFQGTQFGVAPPNVPLPTNISLVNDGYKCPKPTKAGNVTLNTCCTRDPDYKPKMTVKDEFLPRQNGDLTIMYDVTKSYEGSYWAQVTMTNHNQLGRLDYWKLSWNWMNDEFIKDMKGAYPDVVDANDCMNGPQSVQYQGLDWSTVLNCYRRPTIVDLPPQYANDTTLGKIPNCCRNGTILPPGMDESKSVSSFLIQVNKMPPQMNQSTVEPPQNWQIKGILNPTYTCGPPVRVSPSEFPSANGLPINTTVFASWQVVCNITKPKNTPPKCCVSFSSYFNDSIVPCKTCACGCPKNTGKTCSTTAPAMFLPPEAQLIPFDNRTKLSVAWAQLNHRPIPNPLPCSDNCGVSINWHLFTDFNKGWSARVTIFNWEETVFADWFVAAEMKNAAAGFQKAYSFNGTVMGDDNTTIFMQGIEGLNYLMGETNGTKISDPRVPGKQQSVLSFTKKPTPGIRVAERDGFPTKFYFNGEECSLPSILPINSGYRKGPLTLIPVLVAILALIFTQ</sequence>
<keyword evidence="6" id="KW-0472">Membrane</keyword>
<dbReference type="Pfam" id="PF04833">
    <property type="entry name" value="COBRA"/>
    <property type="match status" value="1"/>
</dbReference>
<dbReference type="Proteomes" id="UP000596660">
    <property type="component" value="Unplaced"/>
</dbReference>
<keyword evidence="8" id="KW-0449">Lipoprotein</keyword>
<dbReference type="PANTHER" id="PTHR31052:SF3">
    <property type="entry name" value="COBRA-LIKE PROTEIN 7"/>
    <property type="match status" value="1"/>
</dbReference>
<evidence type="ECO:0000313" key="12">
    <source>
        <dbReference type="Proteomes" id="UP000596660"/>
    </source>
</evidence>
<dbReference type="EnsemblPlants" id="AUR62035069-RA">
    <property type="protein sequence ID" value="AUR62035069-RA:cds"/>
    <property type="gene ID" value="AUR62035069"/>
</dbReference>
<dbReference type="Gramene" id="AUR62035069-RA">
    <property type="protein sequence ID" value="AUR62035069-RA:cds"/>
    <property type="gene ID" value="AUR62035069"/>
</dbReference>
<dbReference type="OMA" id="DYACEAA"/>
<evidence type="ECO:0000256" key="2">
    <source>
        <dbReference type="ARBA" id="ARBA00005507"/>
    </source>
</evidence>
<reference evidence="11" key="2">
    <citation type="submission" date="2021-03" db="UniProtKB">
        <authorList>
            <consortium name="EnsemblPlants"/>
        </authorList>
    </citation>
    <scope>IDENTIFICATION</scope>
</reference>
<evidence type="ECO:0000256" key="1">
    <source>
        <dbReference type="ARBA" id="ARBA00004609"/>
    </source>
</evidence>
<comment type="subcellular location">
    <subcellularLocation>
        <location evidence="1">Cell membrane</location>
        <topology evidence="1">Lipid-anchor</topology>
        <topology evidence="1">GPI-anchor</topology>
    </subcellularLocation>
</comment>
<dbReference type="GO" id="GO:0098552">
    <property type="term" value="C:side of membrane"/>
    <property type="evidence" value="ECO:0007669"/>
    <property type="project" value="UniProtKB-KW"/>
</dbReference>
<feature type="signal peptide" evidence="9">
    <location>
        <begin position="1"/>
        <end position="23"/>
    </location>
</feature>
<protein>
    <recommendedName>
        <fullName evidence="10">COBRA C-terminal domain-containing protein</fullName>
    </recommendedName>
</protein>
<evidence type="ECO:0000256" key="6">
    <source>
        <dbReference type="ARBA" id="ARBA00023136"/>
    </source>
</evidence>
<keyword evidence="3" id="KW-1003">Cell membrane</keyword>
<dbReference type="PANTHER" id="PTHR31052">
    <property type="entry name" value="COBRA-LIKE PROTEIN 7"/>
    <property type="match status" value="1"/>
</dbReference>
<dbReference type="GO" id="GO:0005886">
    <property type="term" value="C:plasma membrane"/>
    <property type="evidence" value="ECO:0007669"/>
    <property type="project" value="UniProtKB-SubCell"/>
</dbReference>
<evidence type="ECO:0000256" key="4">
    <source>
        <dbReference type="ARBA" id="ARBA00022622"/>
    </source>
</evidence>
<evidence type="ECO:0000256" key="8">
    <source>
        <dbReference type="ARBA" id="ARBA00023288"/>
    </source>
</evidence>
<evidence type="ECO:0000256" key="9">
    <source>
        <dbReference type="SAM" id="SignalP"/>
    </source>
</evidence>
<accession>A0A803MTS8</accession>
<evidence type="ECO:0000259" key="10">
    <source>
        <dbReference type="Pfam" id="PF25079"/>
    </source>
</evidence>
<keyword evidence="12" id="KW-1185">Reference proteome</keyword>
<feature type="domain" description="COBRA C-terminal" evidence="10">
    <location>
        <begin position="513"/>
        <end position="723"/>
    </location>
</feature>
<evidence type="ECO:0000313" key="11">
    <source>
        <dbReference type="EnsemblPlants" id="AUR62035069-RA:cds"/>
    </source>
</evidence>
<proteinExistence type="inferred from homology"/>
<organism evidence="11 12">
    <name type="scientific">Chenopodium quinoa</name>
    <name type="common">Quinoa</name>
    <dbReference type="NCBI Taxonomy" id="63459"/>
    <lineage>
        <taxon>Eukaryota</taxon>
        <taxon>Viridiplantae</taxon>
        <taxon>Streptophyta</taxon>
        <taxon>Embryophyta</taxon>
        <taxon>Tracheophyta</taxon>
        <taxon>Spermatophyta</taxon>
        <taxon>Magnoliopsida</taxon>
        <taxon>eudicotyledons</taxon>
        <taxon>Gunneridae</taxon>
        <taxon>Pentapetalae</taxon>
        <taxon>Caryophyllales</taxon>
        <taxon>Chenopodiaceae</taxon>
        <taxon>Chenopodioideae</taxon>
        <taxon>Atripliceae</taxon>
        <taxon>Chenopodium</taxon>
    </lineage>
</organism>
<evidence type="ECO:0000256" key="7">
    <source>
        <dbReference type="ARBA" id="ARBA00023180"/>
    </source>
</evidence>
<reference evidence="11" key="1">
    <citation type="journal article" date="2017" name="Nature">
        <title>The genome of Chenopodium quinoa.</title>
        <authorList>
            <person name="Jarvis D.E."/>
            <person name="Ho Y.S."/>
            <person name="Lightfoot D.J."/>
            <person name="Schmoeckel S.M."/>
            <person name="Li B."/>
            <person name="Borm T.J.A."/>
            <person name="Ohyanagi H."/>
            <person name="Mineta K."/>
            <person name="Michell C.T."/>
            <person name="Saber N."/>
            <person name="Kharbatia N.M."/>
            <person name="Rupper R.R."/>
            <person name="Sharp A.R."/>
            <person name="Dally N."/>
            <person name="Boughton B.A."/>
            <person name="Woo Y.H."/>
            <person name="Gao G."/>
            <person name="Schijlen E.G.W.M."/>
            <person name="Guo X."/>
            <person name="Momin A.A."/>
            <person name="Negrao S."/>
            <person name="Al-Babili S."/>
            <person name="Gehring C."/>
            <person name="Roessner U."/>
            <person name="Jung C."/>
            <person name="Murphy K."/>
            <person name="Arold S.T."/>
            <person name="Gojobori T."/>
            <person name="van der Linden C.G."/>
            <person name="van Loo E.N."/>
            <person name="Jellen E.N."/>
            <person name="Maughan P.J."/>
            <person name="Tester M."/>
        </authorList>
    </citation>
    <scope>NUCLEOTIDE SEQUENCE [LARGE SCALE GENOMIC DNA]</scope>
    <source>
        <strain evidence="11">cv. PI 614886</strain>
    </source>
</reference>
<keyword evidence="4" id="KW-0336">GPI-anchor</keyword>
<dbReference type="InterPro" id="IPR006918">
    <property type="entry name" value="COBRA_pln"/>
</dbReference>
<keyword evidence="5 9" id="KW-0732">Signal</keyword>
<evidence type="ECO:0000256" key="3">
    <source>
        <dbReference type="ARBA" id="ARBA00022475"/>
    </source>
</evidence>
<comment type="similarity">
    <text evidence="2">Belongs to the COBRA family.</text>
</comment>
<evidence type="ECO:0000256" key="5">
    <source>
        <dbReference type="ARBA" id="ARBA00022729"/>
    </source>
</evidence>
<name>A0A803MTS8_CHEQI</name>
<dbReference type="Pfam" id="PF25079">
    <property type="entry name" value="COB_C"/>
    <property type="match status" value="1"/>
</dbReference>
<dbReference type="InterPro" id="IPR056900">
    <property type="entry name" value="COB_C"/>
</dbReference>
<dbReference type="AlphaFoldDB" id="A0A803MTS8"/>
<dbReference type="GO" id="GO:0010215">
    <property type="term" value="P:cellulose microfibril organization"/>
    <property type="evidence" value="ECO:0007669"/>
    <property type="project" value="InterPro"/>
</dbReference>
<keyword evidence="7" id="KW-0325">Glycoprotein</keyword>
<feature type="chain" id="PRO_5031252878" description="COBRA C-terminal domain-containing protein" evidence="9">
    <location>
        <begin position="24"/>
        <end position="749"/>
    </location>
</feature>